<feature type="signal peptide" evidence="1">
    <location>
        <begin position="1"/>
        <end position="21"/>
    </location>
</feature>
<proteinExistence type="predicted"/>
<evidence type="ECO:0000313" key="3">
    <source>
        <dbReference type="Proteomes" id="UP000422644"/>
    </source>
</evidence>
<organism evidence="2 3">
    <name type="scientific">Leptotrichia trevisanii</name>
    <dbReference type="NCBI Taxonomy" id="109328"/>
    <lineage>
        <taxon>Bacteria</taxon>
        <taxon>Fusobacteriati</taxon>
        <taxon>Fusobacteriota</taxon>
        <taxon>Fusobacteriia</taxon>
        <taxon>Fusobacteriales</taxon>
        <taxon>Leptotrichiaceae</taxon>
        <taxon>Leptotrichia</taxon>
    </lineage>
</organism>
<evidence type="ECO:0000256" key="1">
    <source>
        <dbReference type="SAM" id="SignalP"/>
    </source>
</evidence>
<accession>A0A510K3J1</accession>
<sequence length="52" mass="5740">MKKLKVFIVLVLSALTSVSCSYFKIPKRTGKKVGNICTYTAKGEFIGCEPIK</sequence>
<reference evidence="2 3" key="1">
    <citation type="submission" date="2019-07" db="EMBL/GenBank/DDBJ databases">
        <title>Complete Genome Sequence of Leptotrichia trevisanii Strain JMUB3870.</title>
        <authorList>
            <person name="Watanabe S."/>
            <person name="Cui L."/>
        </authorList>
    </citation>
    <scope>NUCLEOTIDE SEQUENCE [LARGE SCALE GENOMIC DNA]</scope>
    <source>
        <strain evidence="2 3">JMUB3870</strain>
    </source>
</reference>
<dbReference type="EMBL" id="AP019831">
    <property type="protein sequence ID" value="BBM46219.1"/>
    <property type="molecule type" value="Genomic_DNA"/>
</dbReference>
<dbReference type="RefSeq" id="WP_169720588.1">
    <property type="nucleotide sequence ID" value="NZ_AP019831.1"/>
</dbReference>
<dbReference type="Proteomes" id="UP000422644">
    <property type="component" value="Chromosome"/>
</dbReference>
<dbReference type="PROSITE" id="PS51257">
    <property type="entry name" value="PROKAR_LIPOPROTEIN"/>
    <property type="match status" value="1"/>
</dbReference>
<gene>
    <name evidence="2" type="ORF">JMUB3870_2356</name>
</gene>
<protein>
    <recommendedName>
        <fullName evidence="4">Lipoprotein</fullName>
    </recommendedName>
</protein>
<name>A0A510K3J1_9FUSO</name>
<keyword evidence="1" id="KW-0732">Signal</keyword>
<keyword evidence="3" id="KW-1185">Reference proteome</keyword>
<evidence type="ECO:0008006" key="4">
    <source>
        <dbReference type="Google" id="ProtNLM"/>
    </source>
</evidence>
<dbReference type="AlphaFoldDB" id="A0A510K3J1"/>
<evidence type="ECO:0000313" key="2">
    <source>
        <dbReference type="EMBL" id="BBM46219.1"/>
    </source>
</evidence>
<feature type="chain" id="PRO_5021764998" description="Lipoprotein" evidence="1">
    <location>
        <begin position="22"/>
        <end position="52"/>
    </location>
</feature>